<feature type="compositionally biased region" description="Basic and acidic residues" evidence="1">
    <location>
        <begin position="14"/>
        <end position="27"/>
    </location>
</feature>
<dbReference type="AlphaFoldDB" id="A0AA38L7R2"/>
<reference evidence="2 3" key="1">
    <citation type="journal article" date="2021" name="Nat. Plants">
        <title>The Taxus genome provides insights into paclitaxel biosynthesis.</title>
        <authorList>
            <person name="Xiong X."/>
            <person name="Gou J."/>
            <person name="Liao Q."/>
            <person name="Li Y."/>
            <person name="Zhou Q."/>
            <person name="Bi G."/>
            <person name="Li C."/>
            <person name="Du R."/>
            <person name="Wang X."/>
            <person name="Sun T."/>
            <person name="Guo L."/>
            <person name="Liang H."/>
            <person name="Lu P."/>
            <person name="Wu Y."/>
            <person name="Zhang Z."/>
            <person name="Ro D.K."/>
            <person name="Shang Y."/>
            <person name="Huang S."/>
            <person name="Yan J."/>
        </authorList>
    </citation>
    <scope>NUCLEOTIDE SEQUENCE [LARGE SCALE GENOMIC DNA]</scope>
    <source>
        <strain evidence="2">Ta-2019</strain>
    </source>
</reference>
<feature type="non-terminal residue" evidence="2">
    <location>
        <position position="1"/>
    </location>
</feature>
<sequence>ENLFEELAEKQVKKSMDKKSDHAKGENLIETPLEEDLNLPPDPTCMEDLSKILVEETIDVNIGQEDDPNIVKLGASLSAREQKTFTMILWEFVE</sequence>
<feature type="region of interest" description="Disordered" evidence="1">
    <location>
        <begin position="14"/>
        <end position="41"/>
    </location>
</feature>
<evidence type="ECO:0000256" key="1">
    <source>
        <dbReference type="SAM" id="MobiDB-lite"/>
    </source>
</evidence>
<gene>
    <name evidence="2" type="ORF">KI387_025617</name>
</gene>
<evidence type="ECO:0000313" key="2">
    <source>
        <dbReference type="EMBL" id="KAH9310582.1"/>
    </source>
</evidence>
<accession>A0AA38L7R2</accession>
<dbReference type="Proteomes" id="UP000824469">
    <property type="component" value="Unassembled WGS sequence"/>
</dbReference>
<proteinExistence type="predicted"/>
<protein>
    <submittedName>
        <fullName evidence="2">Uncharacterized protein</fullName>
    </submittedName>
</protein>
<evidence type="ECO:0000313" key="3">
    <source>
        <dbReference type="Proteomes" id="UP000824469"/>
    </source>
</evidence>
<comment type="caution">
    <text evidence="2">The sequence shown here is derived from an EMBL/GenBank/DDBJ whole genome shotgun (WGS) entry which is preliminary data.</text>
</comment>
<keyword evidence="3" id="KW-1185">Reference proteome</keyword>
<organism evidence="2 3">
    <name type="scientific">Taxus chinensis</name>
    <name type="common">Chinese yew</name>
    <name type="synonym">Taxus wallichiana var. chinensis</name>
    <dbReference type="NCBI Taxonomy" id="29808"/>
    <lineage>
        <taxon>Eukaryota</taxon>
        <taxon>Viridiplantae</taxon>
        <taxon>Streptophyta</taxon>
        <taxon>Embryophyta</taxon>
        <taxon>Tracheophyta</taxon>
        <taxon>Spermatophyta</taxon>
        <taxon>Pinopsida</taxon>
        <taxon>Pinidae</taxon>
        <taxon>Conifers II</taxon>
        <taxon>Cupressales</taxon>
        <taxon>Taxaceae</taxon>
        <taxon>Taxus</taxon>
    </lineage>
</organism>
<name>A0AA38L7R2_TAXCH</name>
<dbReference type="EMBL" id="JAHRHJ020000006">
    <property type="protein sequence ID" value="KAH9310582.1"/>
    <property type="molecule type" value="Genomic_DNA"/>
</dbReference>
<feature type="non-terminal residue" evidence="2">
    <location>
        <position position="94"/>
    </location>
</feature>